<name>A0A7J5Z011_DISMA</name>
<dbReference type="Pfam" id="PF13426">
    <property type="entry name" value="PAS_9"/>
    <property type="match status" value="1"/>
</dbReference>
<feature type="region of interest" description="Disordered" evidence="24">
    <location>
        <begin position="1088"/>
        <end position="1126"/>
    </location>
</feature>
<accession>A0A7J5Z011</accession>
<dbReference type="NCBIfam" id="TIGR00229">
    <property type="entry name" value="sensory_box"/>
    <property type="match status" value="1"/>
</dbReference>
<feature type="region of interest" description="Disordered" evidence="24">
    <location>
        <begin position="1197"/>
        <end position="1216"/>
    </location>
</feature>
<evidence type="ECO:0000259" key="27">
    <source>
        <dbReference type="PROSITE" id="PS50112"/>
    </source>
</evidence>
<dbReference type="PRINTS" id="PR01463">
    <property type="entry name" value="EAGCHANLFMLY"/>
</dbReference>
<dbReference type="InterPro" id="IPR018490">
    <property type="entry name" value="cNMP-bd_dom_sf"/>
</dbReference>
<evidence type="ECO:0000256" key="1">
    <source>
        <dbReference type="ARBA" id="ARBA00004651"/>
    </source>
</evidence>
<keyword evidence="9" id="KW-0630">Potassium</keyword>
<dbReference type="PROSITE" id="PS50112">
    <property type="entry name" value="PAS"/>
    <property type="match status" value="1"/>
</dbReference>
<dbReference type="Gene3D" id="3.30.450.20">
    <property type="entry name" value="PAS domain"/>
    <property type="match status" value="1"/>
</dbReference>
<comment type="similarity">
    <text evidence="17">Belongs to the potassium channel family. H (Eag) (TC 1.A.1.20) subfamily. Kv12.3/KCNH4 sub-subfamily.</text>
</comment>
<proteinExistence type="inferred from homology"/>
<evidence type="ECO:0000256" key="6">
    <source>
        <dbReference type="ARBA" id="ARBA00022692"/>
    </source>
</evidence>
<dbReference type="Gene3D" id="2.60.120.10">
    <property type="entry name" value="Jelly Rolls"/>
    <property type="match status" value="1"/>
</dbReference>
<dbReference type="InterPro" id="IPR003938">
    <property type="entry name" value="K_chnl_volt-dep_EAG/ELK/ERG"/>
</dbReference>
<feature type="transmembrane region" description="Helical" evidence="25">
    <location>
        <begin position="409"/>
        <end position="431"/>
    </location>
</feature>
<dbReference type="InterPro" id="IPR050818">
    <property type="entry name" value="KCNH_animal-type"/>
</dbReference>
<evidence type="ECO:0000256" key="4">
    <source>
        <dbReference type="ARBA" id="ARBA00022475"/>
    </source>
</evidence>
<keyword evidence="11" id="KW-0406">Ion transport</keyword>
<comment type="caution">
    <text evidence="29">The sequence shown here is derived from an EMBL/GenBank/DDBJ whole genome shotgun (WGS) entry which is preliminary data.</text>
</comment>
<feature type="region of interest" description="Disordered" evidence="24">
    <location>
        <begin position="801"/>
        <end position="838"/>
    </location>
</feature>
<dbReference type="FunFam" id="3.30.450.20:FF:000001">
    <property type="entry name" value="Potassium voltage-gated channel subfamily H member 7"/>
    <property type="match status" value="1"/>
</dbReference>
<dbReference type="CDD" id="cd00130">
    <property type="entry name" value="PAS"/>
    <property type="match status" value="1"/>
</dbReference>
<feature type="domain" description="Cyclic nucleotide-binding" evidence="26">
    <location>
        <begin position="672"/>
        <end position="772"/>
    </location>
</feature>
<keyword evidence="14" id="KW-0407">Ion channel</keyword>
<dbReference type="SUPFAM" id="SSF51206">
    <property type="entry name" value="cAMP-binding domain-like"/>
    <property type="match status" value="1"/>
</dbReference>
<dbReference type="Gene3D" id="1.10.287.70">
    <property type="match status" value="1"/>
</dbReference>
<dbReference type="FunFam" id="2.60.120.10:FF:000014">
    <property type="entry name" value="Potassium voltage-gated channel, subfamily H (Eag-related), member 4"/>
    <property type="match status" value="1"/>
</dbReference>
<evidence type="ECO:0000256" key="20">
    <source>
        <dbReference type="ARBA" id="ARBA00076367"/>
    </source>
</evidence>
<dbReference type="AlphaFoldDB" id="A0A7J5Z011"/>
<evidence type="ECO:0000256" key="7">
    <source>
        <dbReference type="ARBA" id="ARBA00022826"/>
    </source>
</evidence>
<dbReference type="Pfam" id="PF00520">
    <property type="entry name" value="Ion_trans"/>
    <property type="match status" value="1"/>
</dbReference>
<evidence type="ECO:0000256" key="24">
    <source>
        <dbReference type="SAM" id="MobiDB-lite"/>
    </source>
</evidence>
<dbReference type="GO" id="GO:0005886">
    <property type="term" value="C:plasma membrane"/>
    <property type="evidence" value="ECO:0007669"/>
    <property type="project" value="UniProtKB-SubCell"/>
</dbReference>
<evidence type="ECO:0000256" key="25">
    <source>
        <dbReference type="SAM" id="Phobius"/>
    </source>
</evidence>
<evidence type="ECO:0000256" key="19">
    <source>
        <dbReference type="ARBA" id="ARBA00075970"/>
    </source>
</evidence>
<feature type="domain" description="PAC" evidence="28">
    <location>
        <begin position="93"/>
        <end position="145"/>
    </location>
</feature>
<dbReference type="EMBL" id="JAAKFY010000008">
    <property type="protein sequence ID" value="KAF3853658.1"/>
    <property type="molecule type" value="Genomic_DNA"/>
</dbReference>
<protein>
    <recommendedName>
        <fullName evidence="18">Voltage-gated delayed rectifier potassium channel KCNH4</fullName>
    </recommendedName>
    <alternativeName>
        <fullName evidence="22">Brain-specific eag-like channel 2</fullName>
    </alternativeName>
    <alternativeName>
        <fullName evidence="20">Ether-a-go-go-like potassium channel 1</fullName>
    </alternativeName>
    <alternativeName>
        <fullName evidence="19">Potassium voltage-gated channel subfamily H member 4</fullName>
    </alternativeName>
    <alternativeName>
        <fullName evidence="21">Voltage-gated potassium channel subunit Kv12.3</fullName>
    </alternativeName>
</protein>
<dbReference type="SMART" id="SM00100">
    <property type="entry name" value="cNMP"/>
    <property type="match status" value="1"/>
</dbReference>
<evidence type="ECO:0000256" key="15">
    <source>
        <dbReference type="ARBA" id="ARBA00034430"/>
    </source>
</evidence>
<evidence type="ECO:0000256" key="9">
    <source>
        <dbReference type="ARBA" id="ARBA00022958"/>
    </source>
</evidence>
<dbReference type="Gene3D" id="1.10.1200.260">
    <property type="match status" value="1"/>
</dbReference>
<dbReference type="PROSITE" id="PS50042">
    <property type="entry name" value="CNMP_BINDING_3"/>
    <property type="match status" value="1"/>
</dbReference>
<dbReference type="PANTHER" id="PTHR10217:SF630">
    <property type="entry name" value="POTASSIUM VOLTAGE-GATED CHANNEL SUBFAMILY H MEMBER 4"/>
    <property type="match status" value="1"/>
</dbReference>
<feature type="region of interest" description="Disordered" evidence="24">
    <location>
        <begin position="875"/>
        <end position="909"/>
    </location>
</feature>
<dbReference type="FunFam" id="1.10.1200.260:FF:000002">
    <property type="entry name" value="Potassium voltage-gated channel subfamily H member 8"/>
    <property type="match status" value="1"/>
</dbReference>
<feature type="compositionally biased region" description="Low complexity" evidence="24">
    <location>
        <begin position="890"/>
        <end position="906"/>
    </location>
</feature>
<dbReference type="SMART" id="SM00086">
    <property type="entry name" value="PAC"/>
    <property type="match status" value="1"/>
</dbReference>
<comment type="catalytic activity">
    <reaction evidence="15">
        <text>K(+)(in) = K(+)(out)</text>
        <dbReference type="Rhea" id="RHEA:29463"/>
        <dbReference type="ChEBI" id="CHEBI:29103"/>
    </reaction>
</comment>
<dbReference type="InterPro" id="IPR000595">
    <property type="entry name" value="cNMP-bd_dom"/>
</dbReference>
<dbReference type="SUPFAM" id="SSF55785">
    <property type="entry name" value="PYP-like sensor domain (PAS domain)"/>
    <property type="match status" value="1"/>
</dbReference>
<evidence type="ECO:0000256" key="12">
    <source>
        <dbReference type="ARBA" id="ARBA00023136"/>
    </source>
</evidence>
<dbReference type="Proteomes" id="UP000518266">
    <property type="component" value="Unassembled WGS sequence"/>
</dbReference>
<sequence>MPVMKGLLAPQNTFLDTIATRFDGTHSNFLLGNAQGHRGYPIVYCSDGFCELTGFTRTEVMQKNCSCRFLYGMDTCEHVAQQMEKALEGREEYQAEVHFYNKNGVAFWCLLDIVPIKNEKGEMVLFLFSFKDITDTYGRAHHNSKKEGIGYRVSYKKHILFAYLEHDLRAGHPLVPSFLFLPVLCSSLSHSALQFVVVLESVHRTQTINFVTVSEDKRRRKSSSHFREARKRGRTMLYHLTSQFCRGRKRDVNLGDYSFNSPFCSPLTTVKSNSFSSCLLNISMIEKPSIPEYKVAAVKKSRFILLHYSVSKALWDWLILLATFYVAVTVPYNVSFTPYDDTVTDGRSTIVSDIVVEMLFIIDIILNFRTTYVSQSGQVVVEARSIWIHYATSWFFVDLVAALPFDLLYAFNITVTSLVHLLKTVRLLRLLRLLQKLDRYSQYSAMVLTLLMSVFALLAHWMACIWYMIGRWEIATNDTREIGEPDWGLADETRRHNANINLLTLFAPALPSPSRVAHELGKRLETPYINSTVGGPTVRSSYIAALYFTLSSLTSVGFGNVCANTDAEKIFSICTMLIGALMHALVFGNVTAIIQRMYSRRSLYHTRMNDLKDFIRVHRLPQQIKQRMLEYFQTTWSVNNGIDVNMLLHDFPDELRADIAMHLNKDILQLPVFQGASRGCLRSLSLHIKTSFCVPGEYLIRHGDALHANYFVCSGSLEVLKDHMVLALIVKGNLFGSDLPGPDQVIKTNADVKALTYCDLQYINVRGLREVLELYPEYASVFTSNIHNNLTYNLREGSQDEGLSRFSRSPRLHHESRLPSIVETKGDDPDDFPLSPATRSRRNLLLPSFSSPVRRTSLGNLLGTSCGSLTLCDAASSSPQLPSKKEHNSSPKSSTASTSAQVATGAEQKPSKLLIPTVTCFGPPELSPRLVDGIEDNGHAFHFNVEHSGPRASTGGSTQDSTQANAALLLETEDVRHSISQLNQSLISVWRPNGVWPPRAPAPGTPFNLPPTYHLHNDPGIHQGVPHASNLSYGGAAETQTVSNQSSSLPANYCLSANSAPIGPESMTTHPQTSPPLLRVSPCFQGGCPDLAPQPGHKHSDNRPLSSSPTTISRSQPTLCLHPPSERDEYTCRLSGAHPATSTHSLLDSPPSSYPHLCLPPDFSSSQASREDICVLISAPTSHNLIQDNSILHMEDLNPSASAPTLPPDPLGSSLD</sequence>
<dbReference type="InterPro" id="IPR035965">
    <property type="entry name" value="PAS-like_dom_sf"/>
</dbReference>
<dbReference type="PRINTS" id="PR01470">
    <property type="entry name" value="ERGCHANNEL"/>
</dbReference>
<comment type="function">
    <text evidence="16">Pore-forming (alpha) subunit of a voltage-gated delayed rectifier. Activates at more negative voltages, exhibits fast prepulse-independent activation kinetics and deactivates much more slowly, but shows no inactivation.</text>
</comment>
<evidence type="ECO:0000256" key="3">
    <source>
        <dbReference type="ARBA" id="ARBA00022448"/>
    </source>
</evidence>
<keyword evidence="6 25" id="KW-0812">Transmembrane</keyword>
<organism evidence="29 30">
    <name type="scientific">Dissostichus mawsoni</name>
    <name type="common">Antarctic cod</name>
    <dbReference type="NCBI Taxonomy" id="36200"/>
    <lineage>
        <taxon>Eukaryota</taxon>
        <taxon>Metazoa</taxon>
        <taxon>Chordata</taxon>
        <taxon>Craniata</taxon>
        <taxon>Vertebrata</taxon>
        <taxon>Euteleostomi</taxon>
        <taxon>Actinopterygii</taxon>
        <taxon>Neopterygii</taxon>
        <taxon>Teleostei</taxon>
        <taxon>Neoteleostei</taxon>
        <taxon>Acanthomorphata</taxon>
        <taxon>Eupercaria</taxon>
        <taxon>Perciformes</taxon>
        <taxon>Notothenioidei</taxon>
        <taxon>Nototheniidae</taxon>
        <taxon>Dissostichus</taxon>
    </lineage>
</organism>
<dbReference type="PROSITE" id="PS50113">
    <property type="entry name" value="PAC"/>
    <property type="match status" value="1"/>
</dbReference>
<dbReference type="InterPro" id="IPR014710">
    <property type="entry name" value="RmlC-like_jellyroll"/>
</dbReference>
<evidence type="ECO:0000256" key="5">
    <source>
        <dbReference type="ARBA" id="ARBA00022538"/>
    </source>
</evidence>
<dbReference type="PANTHER" id="PTHR10217">
    <property type="entry name" value="VOLTAGE AND LIGAND GATED POTASSIUM CHANNEL"/>
    <property type="match status" value="1"/>
</dbReference>
<evidence type="ECO:0000256" key="16">
    <source>
        <dbReference type="ARBA" id="ARBA00058898"/>
    </source>
</evidence>
<dbReference type="InterPro" id="IPR005821">
    <property type="entry name" value="Ion_trans_dom"/>
</dbReference>
<evidence type="ECO:0000256" key="21">
    <source>
        <dbReference type="ARBA" id="ARBA00082973"/>
    </source>
</evidence>
<feature type="coiled-coil region" evidence="23">
    <location>
        <begin position="76"/>
        <end position="103"/>
    </location>
</feature>
<evidence type="ECO:0000256" key="14">
    <source>
        <dbReference type="ARBA" id="ARBA00023303"/>
    </source>
</evidence>
<dbReference type="InterPro" id="IPR000700">
    <property type="entry name" value="PAS-assoc_C"/>
</dbReference>
<dbReference type="InterPro" id="IPR003967">
    <property type="entry name" value="K_chnl_volt-dep_ERG"/>
</dbReference>
<reference evidence="29 30" key="1">
    <citation type="submission" date="2020-03" db="EMBL/GenBank/DDBJ databases">
        <title>Dissostichus mawsoni Genome sequencing and assembly.</title>
        <authorList>
            <person name="Park H."/>
        </authorList>
    </citation>
    <scope>NUCLEOTIDE SEQUENCE [LARGE SCALE GENOMIC DNA]</scope>
    <source>
        <strain evidence="29">DM0001</strain>
        <tissue evidence="29">Muscle</tissue>
    </source>
</reference>
<comment type="subcellular location">
    <subcellularLocation>
        <location evidence="1">Cell membrane</location>
        <topology evidence="1">Multi-pass membrane protein</topology>
    </subcellularLocation>
</comment>
<keyword evidence="23" id="KW-0175">Coiled coil</keyword>
<evidence type="ECO:0000259" key="26">
    <source>
        <dbReference type="PROSITE" id="PS50042"/>
    </source>
</evidence>
<dbReference type="GO" id="GO:0034702">
    <property type="term" value="C:monoatomic ion channel complex"/>
    <property type="evidence" value="ECO:0007669"/>
    <property type="project" value="UniProtKB-KW"/>
</dbReference>
<keyword evidence="4" id="KW-1003">Cell membrane</keyword>
<keyword evidence="3" id="KW-0813">Transport</keyword>
<evidence type="ECO:0000313" key="30">
    <source>
        <dbReference type="Proteomes" id="UP000518266"/>
    </source>
</evidence>
<feature type="transmembrane region" description="Helical" evidence="25">
    <location>
        <begin position="570"/>
        <end position="594"/>
    </location>
</feature>
<dbReference type="InterPro" id="IPR001610">
    <property type="entry name" value="PAC"/>
</dbReference>
<feature type="domain" description="PAS" evidence="27">
    <location>
        <begin position="14"/>
        <end position="90"/>
    </location>
</feature>
<feature type="transmembrane region" description="Helical" evidence="25">
    <location>
        <begin position="354"/>
        <end position="374"/>
    </location>
</feature>
<feature type="compositionally biased region" description="Polar residues" evidence="24">
    <location>
        <begin position="1103"/>
        <end position="1118"/>
    </location>
</feature>
<keyword evidence="5" id="KW-0633">Potassium transport</keyword>
<evidence type="ECO:0000256" key="22">
    <source>
        <dbReference type="ARBA" id="ARBA00083198"/>
    </source>
</evidence>
<evidence type="ECO:0000256" key="8">
    <source>
        <dbReference type="ARBA" id="ARBA00022882"/>
    </source>
</evidence>
<evidence type="ECO:0000256" key="2">
    <source>
        <dbReference type="ARBA" id="ARBA00011552"/>
    </source>
</evidence>
<keyword evidence="10 25" id="KW-1133">Transmembrane helix</keyword>
<comment type="subunit">
    <text evidence="2">The potassium channel is probably composed of a homo- or heterotetrameric complex of pore-forming alpha subunits that can associate with modulating beta subunits.</text>
</comment>
<dbReference type="CDD" id="cd00038">
    <property type="entry name" value="CAP_ED"/>
    <property type="match status" value="1"/>
</dbReference>
<evidence type="ECO:0000256" key="23">
    <source>
        <dbReference type="SAM" id="Coils"/>
    </source>
</evidence>
<dbReference type="InterPro" id="IPR000014">
    <property type="entry name" value="PAS"/>
</dbReference>
<evidence type="ECO:0000256" key="11">
    <source>
        <dbReference type="ARBA" id="ARBA00023065"/>
    </source>
</evidence>
<dbReference type="GO" id="GO:0042391">
    <property type="term" value="P:regulation of membrane potential"/>
    <property type="evidence" value="ECO:0007669"/>
    <property type="project" value="TreeGrafter"/>
</dbReference>
<evidence type="ECO:0000259" key="28">
    <source>
        <dbReference type="PROSITE" id="PS50113"/>
    </source>
</evidence>
<evidence type="ECO:0000313" key="29">
    <source>
        <dbReference type="EMBL" id="KAF3853658.1"/>
    </source>
</evidence>
<keyword evidence="7" id="KW-0631">Potassium channel</keyword>
<dbReference type="GO" id="GO:0005249">
    <property type="term" value="F:voltage-gated potassium channel activity"/>
    <property type="evidence" value="ECO:0007669"/>
    <property type="project" value="InterPro"/>
</dbReference>
<dbReference type="SUPFAM" id="SSF81324">
    <property type="entry name" value="Voltage-gated potassium channels"/>
    <property type="match status" value="1"/>
</dbReference>
<feature type="transmembrane region" description="Helical" evidence="25">
    <location>
        <begin position="542"/>
        <end position="563"/>
    </location>
</feature>
<keyword evidence="13" id="KW-0325">Glycoprotein</keyword>
<dbReference type="OrthoDB" id="426293at2759"/>
<evidence type="ECO:0000256" key="18">
    <source>
        <dbReference type="ARBA" id="ARBA00074373"/>
    </source>
</evidence>
<evidence type="ECO:0000256" key="10">
    <source>
        <dbReference type="ARBA" id="ARBA00022989"/>
    </source>
</evidence>
<evidence type="ECO:0000256" key="17">
    <source>
        <dbReference type="ARBA" id="ARBA00061598"/>
    </source>
</evidence>
<keyword evidence="30" id="KW-1185">Reference proteome</keyword>
<feature type="transmembrane region" description="Helical" evidence="25">
    <location>
        <begin position="443"/>
        <end position="469"/>
    </location>
</feature>
<keyword evidence="12 25" id="KW-0472">Membrane</keyword>
<feature type="transmembrane region" description="Helical" evidence="25">
    <location>
        <begin position="314"/>
        <end position="334"/>
    </location>
</feature>
<keyword evidence="8" id="KW-0851">Voltage-gated channel</keyword>
<evidence type="ECO:0000256" key="13">
    <source>
        <dbReference type="ARBA" id="ARBA00023180"/>
    </source>
</evidence>
<gene>
    <name evidence="29" type="ORF">F7725_014346</name>
</gene>